<dbReference type="InterPro" id="IPR051531">
    <property type="entry name" value="N-acetyltransferase"/>
</dbReference>
<feature type="domain" description="N-acetyltransferase" evidence="4">
    <location>
        <begin position="10"/>
        <end position="147"/>
    </location>
</feature>
<proteinExistence type="inferred from homology"/>
<gene>
    <name evidence="5" type="ORF">JIN82_09905</name>
</gene>
<evidence type="ECO:0000256" key="3">
    <source>
        <dbReference type="ARBA" id="ARBA00038502"/>
    </source>
</evidence>
<evidence type="ECO:0000259" key="4">
    <source>
        <dbReference type="Pfam" id="PF13302"/>
    </source>
</evidence>
<dbReference type="InterPro" id="IPR016181">
    <property type="entry name" value="Acyl_CoA_acyltransferase"/>
</dbReference>
<evidence type="ECO:0000313" key="5">
    <source>
        <dbReference type="EMBL" id="MBK1791465.1"/>
    </source>
</evidence>
<dbReference type="Pfam" id="PF13302">
    <property type="entry name" value="Acetyltransf_3"/>
    <property type="match status" value="1"/>
</dbReference>
<dbReference type="AlphaFoldDB" id="A0A8J7MEZ3"/>
<comment type="caution">
    <text evidence="5">The sequence shown here is derived from an EMBL/GenBank/DDBJ whole genome shotgun (WGS) entry which is preliminary data.</text>
</comment>
<protein>
    <submittedName>
        <fullName evidence="5">GNAT family N-acetyltransferase</fullName>
    </submittedName>
</protein>
<sequence length="170" mass="19300">MLTLPIESERIRLRRFVERDRASFVSFMQNETSNRYLMFDADECSDEGANQLVDRIMASYADEVEICSYVVADLHSDRYLGTAGFTSYDVGVMECYFGINEEFCGHGYATEALVMLRDVLMPSYQLRVYCHDDNQLAHRVALAAGFKLRGAAVNKNSQLSGQLFVYKQGV</sequence>
<keyword evidence="1" id="KW-0808">Transferase</keyword>
<dbReference type="Proteomes" id="UP000624703">
    <property type="component" value="Unassembled WGS sequence"/>
</dbReference>
<dbReference type="InterPro" id="IPR000182">
    <property type="entry name" value="GNAT_dom"/>
</dbReference>
<accession>A0A8J7MEZ3</accession>
<comment type="similarity">
    <text evidence="3">Belongs to the acetyltransferase family. RimJ subfamily.</text>
</comment>
<evidence type="ECO:0000256" key="2">
    <source>
        <dbReference type="ARBA" id="ARBA00023315"/>
    </source>
</evidence>
<dbReference type="PANTHER" id="PTHR43792:SF8">
    <property type="entry name" value="[RIBOSOMAL PROTEIN US5]-ALANINE N-ACETYLTRANSFERASE"/>
    <property type="match status" value="1"/>
</dbReference>
<dbReference type="EMBL" id="JAENIM010000039">
    <property type="protein sequence ID" value="MBK1791465.1"/>
    <property type="molecule type" value="Genomic_DNA"/>
</dbReference>
<reference evidence="5" key="1">
    <citation type="submission" date="2021-01" db="EMBL/GenBank/DDBJ databases">
        <title>Modified the classification status of verrucomicrobia.</title>
        <authorList>
            <person name="Feng X."/>
        </authorList>
    </citation>
    <scope>NUCLEOTIDE SEQUENCE</scope>
    <source>
        <strain evidence="5">_KCTC 22039</strain>
    </source>
</reference>
<keyword evidence="2" id="KW-0012">Acyltransferase</keyword>
<dbReference type="GO" id="GO:0016747">
    <property type="term" value="F:acyltransferase activity, transferring groups other than amino-acyl groups"/>
    <property type="evidence" value="ECO:0007669"/>
    <property type="project" value="InterPro"/>
</dbReference>
<dbReference type="SUPFAM" id="SSF55729">
    <property type="entry name" value="Acyl-CoA N-acyltransferases (Nat)"/>
    <property type="match status" value="1"/>
</dbReference>
<keyword evidence="6" id="KW-1185">Reference proteome</keyword>
<evidence type="ECO:0000256" key="1">
    <source>
        <dbReference type="ARBA" id="ARBA00022679"/>
    </source>
</evidence>
<dbReference type="RefSeq" id="WP_200311469.1">
    <property type="nucleotide sequence ID" value="NZ_JAENIM010000039.1"/>
</dbReference>
<evidence type="ECO:0000313" key="6">
    <source>
        <dbReference type="Proteomes" id="UP000624703"/>
    </source>
</evidence>
<dbReference type="Gene3D" id="3.40.630.30">
    <property type="match status" value="1"/>
</dbReference>
<dbReference type="PANTHER" id="PTHR43792">
    <property type="entry name" value="GNAT FAMILY, PUTATIVE (AFU_ORTHOLOGUE AFUA_3G00765)-RELATED-RELATED"/>
    <property type="match status" value="1"/>
</dbReference>
<name>A0A8J7MEZ3_9BACT</name>
<organism evidence="5 6">
    <name type="scientific">Persicirhabdus sediminis</name>
    <dbReference type="NCBI Taxonomy" id="454144"/>
    <lineage>
        <taxon>Bacteria</taxon>
        <taxon>Pseudomonadati</taxon>
        <taxon>Verrucomicrobiota</taxon>
        <taxon>Verrucomicrobiia</taxon>
        <taxon>Verrucomicrobiales</taxon>
        <taxon>Verrucomicrobiaceae</taxon>
        <taxon>Persicirhabdus</taxon>
    </lineage>
</organism>